<dbReference type="Proteomes" id="UP000007962">
    <property type="component" value="Chromosome"/>
</dbReference>
<keyword evidence="3" id="KW-0560">Oxidoreductase</keyword>
<reference evidence="6 7" key="1">
    <citation type="journal article" date="2009" name="Stand. Genomic Sci.">
        <title>Complete genome sequence of Beutenbergia cavernae type strain (HKI 0122).</title>
        <authorList>
            <person name="Land M."/>
            <person name="Pukall R."/>
            <person name="Abt B."/>
            <person name="Goker M."/>
            <person name="Rohde M."/>
            <person name="Glavina Del Rio T."/>
            <person name="Tice H."/>
            <person name="Copeland A."/>
            <person name="Cheng J.F."/>
            <person name="Lucas S."/>
            <person name="Chen F."/>
            <person name="Nolan M."/>
            <person name="Bruce D."/>
            <person name="Goodwin L."/>
            <person name="Pitluck S."/>
            <person name="Ivanova N."/>
            <person name="Mavromatis K."/>
            <person name="Ovchinnikova G."/>
            <person name="Pati A."/>
            <person name="Chen A."/>
            <person name="Palaniappan K."/>
            <person name="Hauser L."/>
            <person name="Chang Y.J."/>
            <person name="Jefferies C.C."/>
            <person name="Saunders E."/>
            <person name="Brettin T."/>
            <person name="Detter J.C."/>
            <person name="Han C."/>
            <person name="Chain P."/>
            <person name="Bristow J."/>
            <person name="Eisen J.A."/>
            <person name="Markowitz V."/>
            <person name="Hugenholtz P."/>
            <person name="Kyrpides N.C."/>
            <person name="Klenk H.P."/>
            <person name="Lapidus A."/>
        </authorList>
    </citation>
    <scope>NUCLEOTIDE SEQUENCE [LARGE SCALE GENOMIC DNA]</scope>
    <source>
        <strain evidence="7">ATCC BAA-8 / DSM 12333 / NBRC 16432</strain>
    </source>
</reference>
<proteinExistence type="predicted"/>
<dbReference type="GO" id="GO:0008726">
    <property type="term" value="F:alkanesulfonate monooxygenase activity"/>
    <property type="evidence" value="ECO:0007669"/>
    <property type="project" value="TreeGrafter"/>
</dbReference>
<dbReference type="STRING" id="471853.Bcav_3094"/>
<dbReference type="Pfam" id="PF00296">
    <property type="entry name" value="Bac_luciferase"/>
    <property type="match status" value="1"/>
</dbReference>
<dbReference type="EMBL" id="CP001618">
    <property type="protein sequence ID" value="ACQ81338.1"/>
    <property type="molecule type" value="Genomic_DNA"/>
</dbReference>
<name>C5C008_BEUC1</name>
<evidence type="ECO:0000256" key="3">
    <source>
        <dbReference type="ARBA" id="ARBA00023002"/>
    </source>
</evidence>
<organism evidence="6 7">
    <name type="scientific">Beutenbergia cavernae (strain ATCC BAA-8 / DSM 12333 / CCUG 43141 / JCM 11478 / NBRC 16432 / NCIMB 13614 / HKI 0122)</name>
    <dbReference type="NCBI Taxonomy" id="471853"/>
    <lineage>
        <taxon>Bacteria</taxon>
        <taxon>Bacillati</taxon>
        <taxon>Actinomycetota</taxon>
        <taxon>Actinomycetes</taxon>
        <taxon>Micrococcales</taxon>
        <taxon>Beutenbergiaceae</taxon>
        <taxon>Beutenbergia</taxon>
    </lineage>
</organism>
<keyword evidence="1" id="KW-0285">Flavoprotein</keyword>
<accession>C5C008</accession>
<evidence type="ECO:0000313" key="7">
    <source>
        <dbReference type="Proteomes" id="UP000007962"/>
    </source>
</evidence>
<dbReference type="Gene3D" id="3.20.20.30">
    <property type="entry name" value="Luciferase-like domain"/>
    <property type="match status" value="1"/>
</dbReference>
<feature type="domain" description="Luciferase-like" evidence="5">
    <location>
        <begin position="19"/>
        <end position="242"/>
    </location>
</feature>
<dbReference type="GO" id="GO:0046306">
    <property type="term" value="P:alkanesulfonate catabolic process"/>
    <property type="evidence" value="ECO:0007669"/>
    <property type="project" value="TreeGrafter"/>
</dbReference>
<evidence type="ECO:0000256" key="4">
    <source>
        <dbReference type="ARBA" id="ARBA00023033"/>
    </source>
</evidence>
<dbReference type="InterPro" id="IPR036661">
    <property type="entry name" value="Luciferase-like_sf"/>
</dbReference>
<dbReference type="PANTHER" id="PTHR42847:SF4">
    <property type="entry name" value="ALKANESULFONATE MONOOXYGENASE-RELATED"/>
    <property type="match status" value="1"/>
</dbReference>
<dbReference type="eggNOG" id="COG2141">
    <property type="taxonomic scope" value="Bacteria"/>
</dbReference>
<dbReference type="KEGG" id="bcv:Bcav_3094"/>
<dbReference type="PANTHER" id="PTHR42847">
    <property type="entry name" value="ALKANESULFONATE MONOOXYGENASE"/>
    <property type="match status" value="1"/>
</dbReference>
<gene>
    <name evidence="6" type="ordered locus">Bcav_3094</name>
</gene>
<dbReference type="AlphaFoldDB" id="C5C008"/>
<sequence>MEYGAHLPLVDLDDRGWTLSGLTSYARTAQQLGFRALVANDHLAFQRPWLDGLVALASVVEASGDLTLATTVALPVVRGPAALSKAAAALDVLSGGRFVLGMGPGSSVADLSLAGVDIGERWPRFEEAVRAVRVHLGAQGWPEPDGRFYPGAEALSPGPMRPGGPPVWIGSWGSPAGLRRVVRLGDGWLASAYNTTPPQVAAGRTTLYDALAAQPGRTLTCAVATMWTWVTEDERDRAEVLARLSRLLNRPEEELGPRLLVGSVETCAELARAYADAGVDLLLVWPLADHERQLELLMREVVPLVRPAGDE</sequence>
<keyword evidence="2" id="KW-0288">FMN</keyword>
<dbReference type="HOGENOM" id="CLU_027853_3_2_11"/>
<dbReference type="RefSeq" id="WP_015883578.1">
    <property type="nucleotide sequence ID" value="NC_012669.1"/>
</dbReference>
<dbReference type="OrthoDB" id="7903015at2"/>
<dbReference type="SUPFAM" id="SSF51679">
    <property type="entry name" value="Bacterial luciferase-like"/>
    <property type="match status" value="1"/>
</dbReference>
<evidence type="ECO:0000259" key="5">
    <source>
        <dbReference type="Pfam" id="PF00296"/>
    </source>
</evidence>
<evidence type="ECO:0000256" key="2">
    <source>
        <dbReference type="ARBA" id="ARBA00022643"/>
    </source>
</evidence>
<keyword evidence="4 6" id="KW-0503">Monooxygenase</keyword>
<dbReference type="InterPro" id="IPR050172">
    <property type="entry name" value="SsuD_RutA_monooxygenase"/>
</dbReference>
<evidence type="ECO:0000313" key="6">
    <source>
        <dbReference type="EMBL" id="ACQ81338.1"/>
    </source>
</evidence>
<protein>
    <submittedName>
        <fullName evidence="6">Luciferase-like monooxygenase</fullName>
    </submittedName>
</protein>
<keyword evidence="7" id="KW-1185">Reference proteome</keyword>
<evidence type="ECO:0000256" key="1">
    <source>
        <dbReference type="ARBA" id="ARBA00022630"/>
    </source>
</evidence>
<dbReference type="InterPro" id="IPR011251">
    <property type="entry name" value="Luciferase-like_dom"/>
</dbReference>